<dbReference type="Pfam" id="PF15794">
    <property type="entry name" value="CCDC106"/>
    <property type="match status" value="1"/>
</dbReference>
<dbReference type="AlphaFoldDB" id="A0AAV2LBY2"/>
<feature type="region of interest" description="Disordered" evidence="1">
    <location>
        <begin position="68"/>
        <end position="114"/>
    </location>
</feature>
<sequence length="165" mass="18899">MEAPASPESPLNLTQCVPEDQESAPSCSSQSGSVESVSKITFLQAKIEWQEKMILDLEEERKFLREQLMRDNKTTSQRKHTKTKQDYYSDTEIPSSPNMSESDSDGTVLKKKKIRQSYDSSDEVAVLGRTHMRVKTPDEAIQRYKQVLKTFQRNSALWILSPTRP</sequence>
<evidence type="ECO:0000313" key="2">
    <source>
        <dbReference type="EMBL" id="CAL1598690.1"/>
    </source>
</evidence>
<keyword evidence="3" id="KW-1185">Reference proteome</keyword>
<dbReference type="Proteomes" id="UP001497482">
    <property type="component" value="Chromosome 22"/>
</dbReference>
<feature type="compositionally biased region" description="Polar residues" evidence="1">
    <location>
        <begin position="86"/>
        <end position="101"/>
    </location>
</feature>
<organism evidence="2 3">
    <name type="scientific">Knipowitschia caucasica</name>
    <name type="common">Caucasian dwarf goby</name>
    <name type="synonym">Pomatoschistus caucasicus</name>
    <dbReference type="NCBI Taxonomy" id="637954"/>
    <lineage>
        <taxon>Eukaryota</taxon>
        <taxon>Metazoa</taxon>
        <taxon>Chordata</taxon>
        <taxon>Craniata</taxon>
        <taxon>Vertebrata</taxon>
        <taxon>Euteleostomi</taxon>
        <taxon>Actinopterygii</taxon>
        <taxon>Neopterygii</taxon>
        <taxon>Teleostei</taxon>
        <taxon>Neoteleostei</taxon>
        <taxon>Acanthomorphata</taxon>
        <taxon>Gobiaria</taxon>
        <taxon>Gobiiformes</taxon>
        <taxon>Gobioidei</taxon>
        <taxon>Gobiidae</taxon>
        <taxon>Gobiinae</taxon>
        <taxon>Knipowitschia</taxon>
    </lineage>
</organism>
<name>A0AAV2LBY2_KNICA</name>
<evidence type="ECO:0000313" key="3">
    <source>
        <dbReference type="Proteomes" id="UP001497482"/>
    </source>
</evidence>
<dbReference type="InterPro" id="IPR031591">
    <property type="entry name" value="CCDC106"/>
</dbReference>
<dbReference type="EMBL" id="OZ035844">
    <property type="protein sequence ID" value="CAL1598690.1"/>
    <property type="molecule type" value="Genomic_DNA"/>
</dbReference>
<accession>A0AAV2LBY2</accession>
<reference evidence="2 3" key="1">
    <citation type="submission" date="2024-04" db="EMBL/GenBank/DDBJ databases">
        <authorList>
            <person name="Waldvogel A.-M."/>
            <person name="Schoenle A."/>
        </authorList>
    </citation>
    <scope>NUCLEOTIDE SEQUENCE [LARGE SCALE GENOMIC DNA]</scope>
</reference>
<evidence type="ECO:0000256" key="1">
    <source>
        <dbReference type="SAM" id="MobiDB-lite"/>
    </source>
</evidence>
<feature type="region of interest" description="Disordered" evidence="1">
    <location>
        <begin position="1"/>
        <end position="36"/>
    </location>
</feature>
<gene>
    <name evidence="2" type="ORF">KC01_LOCUS27053</name>
</gene>
<proteinExistence type="predicted"/>
<protein>
    <submittedName>
        <fullName evidence="2">Uncharacterized protein</fullName>
    </submittedName>
</protein>
<feature type="compositionally biased region" description="Low complexity" evidence="1">
    <location>
        <begin position="26"/>
        <end position="36"/>
    </location>
</feature>